<accession>A0A507DBA2</accession>
<evidence type="ECO:0000313" key="2">
    <source>
        <dbReference type="Proteomes" id="UP000317494"/>
    </source>
</evidence>
<reference evidence="1 2" key="1">
    <citation type="journal article" date="2019" name="Sci. Rep.">
        <title>Comparative genomics of chytrid fungi reveal insights into the obligate biotrophic and pathogenic lifestyle of Synchytrium endobioticum.</title>
        <authorList>
            <person name="van de Vossenberg B.T.L.H."/>
            <person name="Warris S."/>
            <person name="Nguyen H.D.T."/>
            <person name="van Gent-Pelzer M.P.E."/>
            <person name="Joly D.L."/>
            <person name="van de Geest H.C."/>
            <person name="Bonants P.J.M."/>
            <person name="Smith D.S."/>
            <person name="Levesque C.A."/>
            <person name="van der Lee T.A.J."/>
        </authorList>
    </citation>
    <scope>NUCLEOTIDE SEQUENCE [LARGE SCALE GENOMIC DNA]</scope>
    <source>
        <strain evidence="1 2">MB42</strain>
    </source>
</reference>
<dbReference type="Proteomes" id="UP000317494">
    <property type="component" value="Unassembled WGS sequence"/>
</dbReference>
<keyword evidence="2" id="KW-1185">Reference proteome</keyword>
<gene>
    <name evidence="1" type="ORF">SeMB42_g02895</name>
</gene>
<dbReference type="VEuPathDB" id="FungiDB:SeMB42_g02895"/>
<feature type="non-terminal residue" evidence="1">
    <location>
        <position position="1"/>
    </location>
</feature>
<evidence type="ECO:0000313" key="1">
    <source>
        <dbReference type="EMBL" id="TPX48657.1"/>
    </source>
</evidence>
<proteinExistence type="predicted"/>
<sequence>TYGSDSWKTLAEKMNLVPHRCSRSKLLNALHSTRAGLINRDSQFVKMPQLTRRVEQPGHL</sequence>
<dbReference type="AlphaFoldDB" id="A0A507DBA2"/>
<comment type="caution">
    <text evidence="1">The sequence shown here is derived from an EMBL/GenBank/DDBJ whole genome shotgun (WGS) entry which is preliminary data.</text>
</comment>
<organism evidence="1 2">
    <name type="scientific">Synchytrium endobioticum</name>
    <dbReference type="NCBI Taxonomy" id="286115"/>
    <lineage>
        <taxon>Eukaryota</taxon>
        <taxon>Fungi</taxon>
        <taxon>Fungi incertae sedis</taxon>
        <taxon>Chytridiomycota</taxon>
        <taxon>Chytridiomycota incertae sedis</taxon>
        <taxon>Chytridiomycetes</taxon>
        <taxon>Synchytriales</taxon>
        <taxon>Synchytriaceae</taxon>
        <taxon>Synchytrium</taxon>
    </lineage>
</organism>
<dbReference type="EMBL" id="QEAN01000096">
    <property type="protein sequence ID" value="TPX48657.1"/>
    <property type="molecule type" value="Genomic_DNA"/>
</dbReference>
<name>A0A507DBA2_9FUNG</name>
<protein>
    <submittedName>
        <fullName evidence="1">Uncharacterized protein</fullName>
    </submittedName>
</protein>